<sequence>MDIGISKVILKMLRPLRVVTKRTMVPLVEIYRCSGKTDEVYRPYVWKHLFILIIQGHNIMAWGTLRLHAGI</sequence>
<comment type="caution">
    <text evidence="1">The sequence shown here is derived from an EMBL/GenBank/DDBJ whole genome shotgun (WGS) entry which is preliminary data.</text>
</comment>
<accession>A0A1D1UYX5</accession>
<dbReference type="EMBL" id="BDGG01000003">
    <property type="protein sequence ID" value="GAU94804.1"/>
    <property type="molecule type" value="Genomic_DNA"/>
</dbReference>
<proteinExistence type="predicted"/>
<evidence type="ECO:0000313" key="2">
    <source>
        <dbReference type="Proteomes" id="UP000186922"/>
    </source>
</evidence>
<organism evidence="1 2">
    <name type="scientific">Ramazzottius varieornatus</name>
    <name type="common">Water bear</name>
    <name type="synonym">Tardigrade</name>
    <dbReference type="NCBI Taxonomy" id="947166"/>
    <lineage>
        <taxon>Eukaryota</taxon>
        <taxon>Metazoa</taxon>
        <taxon>Ecdysozoa</taxon>
        <taxon>Tardigrada</taxon>
        <taxon>Eutardigrada</taxon>
        <taxon>Parachela</taxon>
        <taxon>Hypsibioidea</taxon>
        <taxon>Ramazzottiidae</taxon>
        <taxon>Ramazzottius</taxon>
    </lineage>
</organism>
<dbReference type="Proteomes" id="UP000186922">
    <property type="component" value="Unassembled WGS sequence"/>
</dbReference>
<dbReference type="AlphaFoldDB" id="A0A1D1UYX5"/>
<gene>
    <name evidence="1" type="primary">RvY_06516-1</name>
    <name evidence="1" type="synonym">RvY_06516.1</name>
    <name evidence="1" type="ORF">RvY_06516</name>
</gene>
<keyword evidence="2" id="KW-1185">Reference proteome</keyword>
<name>A0A1D1UYX5_RAMVA</name>
<reference evidence="1 2" key="1">
    <citation type="journal article" date="2016" name="Nat. Commun.">
        <title>Extremotolerant tardigrade genome and improved radiotolerance of human cultured cells by tardigrade-unique protein.</title>
        <authorList>
            <person name="Hashimoto T."/>
            <person name="Horikawa D.D."/>
            <person name="Saito Y."/>
            <person name="Kuwahara H."/>
            <person name="Kozuka-Hata H."/>
            <person name="Shin-I T."/>
            <person name="Minakuchi Y."/>
            <person name="Ohishi K."/>
            <person name="Motoyama A."/>
            <person name="Aizu T."/>
            <person name="Enomoto A."/>
            <person name="Kondo K."/>
            <person name="Tanaka S."/>
            <person name="Hara Y."/>
            <person name="Koshikawa S."/>
            <person name="Sagara H."/>
            <person name="Miura T."/>
            <person name="Yokobori S."/>
            <person name="Miyagawa K."/>
            <person name="Suzuki Y."/>
            <person name="Kubo T."/>
            <person name="Oyama M."/>
            <person name="Kohara Y."/>
            <person name="Fujiyama A."/>
            <person name="Arakawa K."/>
            <person name="Katayama T."/>
            <person name="Toyoda A."/>
            <person name="Kunieda T."/>
        </authorList>
    </citation>
    <scope>NUCLEOTIDE SEQUENCE [LARGE SCALE GENOMIC DNA]</scope>
    <source>
        <strain evidence="1 2">YOKOZUNA-1</strain>
    </source>
</reference>
<evidence type="ECO:0000313" key="1">
    <source>
        <dbReference type="EMBL" id="GAU94804.1"/>
    </source>
</evidence>
<protein>
    <submittedName>
        <fullName evidence="1">Uncharacterized protein</fullName>
    </submittedName>
</protein>